<keyword evidence="3 5" id="KW-0067">ATP-binding</keyword>
<keyword evidence="1" id="KW-0813">Transport</keyword>
<dbReference type="OrthoDB" id="18368at2157"/>
<dbReference type="PANTHER" id="PTHR42788:SF13">
    <property type="entry name" value="ALIPHATIC SULFONATES IMPORT ATP-BINDING PROTEIN SSUB"/>
    <property type="match status" value="1"/>
</dbReference>
<dbReference type="GO" id="GO:0005524">
    <property type="term" value="F:ATP binding"/>
    <property type="evidence" value="ECO:0007669"/>
    <property type="project" value="UniProtKB-KW"/>
</dbReference>
<evidence type="ECO:0000313" key="5">
    <source>
        <dbReference type="EMBL" id="MXR20038.1"/>
    </source>
</evidence>
<dbReference type="AlphaFoldDB" id="A0A6B0SER4"/>
<dbReference type="SMART" id="SM00382">
    <property type="entry name" value="AAA"/>
    <property type="match status" value="1"/>
</dbReference>
<keyword evidence="2" id="KW-0547">Nucleotide-binding</keyword>
<dbReference type="InterPro" id="IPR003593">
    <property type="entry name" value="AAA+_ATPase"/>
</dbReference>
<dbReference type="Proteomes" id="UP000471521">
    <property type="component" value="Unassembled WGS sequence"/>
</dbReference>
<accession>A0A6B0SER4</accession>
<protein>
    <submittedName>
        <fullName evidence="5">ATP-binding cassette domain-containing protein</fullName>
    </submittedName>
</protein>
<dbReference type="PANTHER" id="PTHR42788">
    <property type="entry name" value="TAURINE IMPORT ATP-BINDING PROTEIN-RELATED"/>
    <property type="match status" value="1"/>
</dbReference>
<evidence type="ECO:0000259" key="4">
    <source>
        <dbReference type="PROSITE" id="PS50893"/>
    </source>
</evidence>
<dbReference type="GO" id="GO:0016887">
    <property type="term" value="F:ATP hydrolysis activity"/>
    <property type="evidence" value="ECO:0007669"/>
    <property type="project" value="InterPro"/>
</dbReference>
<dbReference type="SUPFAM" id="SSF52540">
    <property type="entry name" value="P-loop containing nucleoside triphosphate hydrolases"/>
    <property type="match status" value="1"/>
</dbReference>
<comment type="caution">
    <text evidence="5">The sequence shown here is derived from an EMBL/GenBank/DDBJ whole genome shotgun (WGS) entry which is preliminary data.</text>
</comment>
<dbReference type="EMBL" id="WUUU01000025">
    <property type="protein sequence ID" value="MXR20038.1"/>
    <property type="molecule type" value="Genomic_DNA"/>
</dbReference>
<reference evidence="5 6" key="1">
    <citation type="submission" date="2019-12" db="EMBL/GenBank/DDBJ databases">
        <title>Isolation and characterization of three novel carbon monoxide-oxidizing members of Halobacteria from salione crusts and soils.</title>
        <authorList>
            <person name="Myers M.R."/>
            <person name="King G.M."/>
        </authorList>
    </citation>
    <scope>NUCLEOTIDE SEQUENCE [LARGE SCALE GENOMIC DNA]</scope>
    <source>
        <strain evidence="5 6">PCN9</strain>
    </source>
</reference>
<dbReference type="InterPro" id="IPR027417">
    <property type="entry name" value="P-loop_NTPase"/>
</dbReference>
<dbReference type="InterPro" id="IPR050166">
    <property type="entry name" value="ABC_transporter_ATP-bind"/>
</dbReference>
<organism evidence="5 6">
    <name type="scientific">Halobacterium bonnevillei</name>
    <dbReference type="NCBI Taxonomy" id="2692200"/>
    <lineage>
        <taxon>Archaea</taxon>
        <taxon>Methanobacteriati</taxon>
        <taxon>Methanobacteriota</taxon>
        <taxon>Stenosarchaea group</taxon>
        <taxon>Halobacteria</taxon>
        <taxon>Halobacteriales</taxon>
        <taxon>Halobacteriaceae</taxon>
        <taxon>Halobacterium</taxon>
    </lineage>
</organism>
<dbReference type="Gene3D" id="3.40.50.300">
    <property type="entry name" value="P-loop containing nucleotide triphosphate hydrolases"/>
    <property type="match status" value="1"/>
</dbReference>
<gene>
    <name evidence="5" type="ORF">GRX66_05275</name>
</gene>
<feature type="domain" description="ABC transporter" evidence="4">
    <location>
        <begin position="3"/>
        <end position="236"/>
    </location>
</feature>
<evidence type="ECO:0000256" key="1">
    <source>
        <dbReference type="ARBA" id="ARBA00022448"/>
    </source>
</evidence>
<dbReference type="PROSITE" id="PS50893">
    <property type="entry name" value="ABC_TRANSPORTER_2"/>
    <property type="match status" value="1"/>
</dbReference>
<evidence type="ECO:0000256" key="3">
    <source>
        <dbReference type="ARBA" id="ARBA00022840"/>
    </source>
</evidence>
<evidence type="ECO:0000313" key="6">
    <source>
        <dbReference type="Proteomes" id="UP000471521"/>
    </source>
</evidence>
<evidence type="ECO:0000256" key="2">
    <source>
        <dbReference type="ARBA" id="ARBA00022741"/>
    </source>
</evidence>
<dbReference type="PROSITE" id="PS00211">
    <property type="entry name" value="ABC_TRANSPORTER_1"/>
    <property type="match status" value="1"/>
</dbReference>
<dbReference type="CDD" id="cd03293">
    <property type="entry name" value="ABC_NrtD_SsuB_transporters"/>
    <property type="match status" value="1"/>
</dbReference>
<dbReference type="InterPro" id="IPR017871">
    <property type="entry name" value="ABC_transporter-like_CS"/>
</dbReference>
<dbReference type="InterPro" id="IPR003439">
    <property type="entry name" value="ABC_transporter-like_ATP-bd"/>
</dbReference>
<keyword evidence="6" id="KW-1185">Reference proteome</keyword>
<sequence length="268" mass="30129">MELKIHNLTKTFEEENGDEFVVLDDVSATVREGSFTSIMGPSGCGKSTLLNILAGLHSFQTGSIEWRDADVDPQNLPIAYVFQEPRLLNWRSVEDNLKFALRAQEIPEAEHDEIIDDVLTTVGLADEKQTFPLRLSGGMRQRVGIARALAVDPEILLMDEPFSDLDELTARNLRQDLIDLWQETGKTIVFVTHDISEAVYLSDEIIFLDTDGKIFNETTIDLQRPRNPDDAELLQIESDLMDEFFNHMESLQEESADSPASTVNEGDA</sequence>
<dbReference type="Pfam" id="PF00005">
    <property type="entry name" value="ABC_tran"/>
    <property type="match status" value="1"/>
</dbReference>
<dbReference type="RefSeq" id="WP_159525600.1">
    <property type="nucleotide sequence ID" value="NZ_WUUU01000025.1"/>
</dbReference>
<proteinExistence type="predicted"/>
<name>A0A6B0SER4_9EURY</name>